<dbReference type="InterPro" id="IPR057326">
    <property type="entry name" value="KR_dom"/>
</dbReference>
<dbReference type="PRINTS" id="PR00081">
    <property type="entry name" value="GDHRDH"/>
</dbReference>
<dbReference type="Pfam" id="PF00106">
    <property type="entry name" value="adh_short"/>
    <property type="match status" value="1"/>
</dbReference>
<proteinExistence type="inferred from homology"/>
<protein>
    <submittedName>
        <fullName evidence="3">SDR family oxidoreductase</fullName>
    </submittedName>
</protein>
<evidence type="ECO:0000256" key="1">
    <source>
        <dbReference type="RuleBase" id="RU000363"/>
    </source>
</evidence>
<dbReference type="EMBL" id="JAJISD010000016">
    <property type="protein sequence ID" value="MCC8432644.1"/>
    <property type="molecule type" value="Genomic_DNA"/>
</dbReference>
<feature type="domain" description="Ketoreductase" evidence="2">
    <location>
        <begin position="7"/>
        <end position="198"/>
    </location>
</feature>
<keyword evidence="4" id="KW-1185">Reference proteome</keyword>
<dbReference type="PRINTS" id="PR00080">
    <property type="entry name" value="SDRFAMILY"/>
</dbReference>
<dbReference type="InterPro" id="IPR002347">
    <property type="entry name" value="SDR_fam"/>
</dbReference>
<dbReference type="PROSITE" id="PS00061">
    <property type="entry name" value="ADH_SHORT"/>
    <property type="match status" value="1"/>
</dbReference>
<dbReference type="RefSeq" id="WP_230554061.1">
    <property type="nucleotide sequence ID" value="NZ_JAJISD010000016.1"/>
</dbReference>
<sequence length="290" mass="32006">MKSTVTKSIVITGVSTGIGHGTAVELCRRGFRVFGSVRTDEQAARLQRELGTAFTPLLFDVTDADAIGRAVATVRGEVGDGGLFGLVNNAGIANPGPLTSVSPDVLRRHFEVNVVSVLHMVQAFLPLLRGTKEGRPGRIVNISSVSGRIAYPFMGPYAASKHALEALSDSLRRELMIYGVDVIVIQPGSVDTPIWDKAAHLNTTFDGTDYHPVLKHMNLSDARHTALPVSAVTRRIVDALVVKRPKARYVVPDQRVRYWLLPRWLPDRWLDRAIDRLLNFQKIRDDINRS</sequence>
<dbReference type="Proteomes" id="UP001198862">
    <property type="component" value="Unassembled WGS sequence"/>
</dbReference>
<dbReference type="PANTHER" id="PTHR43313">
    <property type="entry name" value="SHORT-CHAIN DEHYDROGENASE/REDUCTASE FAMILY 9C"/>
    <property type="match status" value="1"/>
</dbReference>
<reference evidence="3 4" key="1">
    <citation type="submission" date="2021-11" db="EMBL/GenBank/DDBJ databases">
        <authorList>
            <person name="Lee D.-H."/>
            <person name="Kim S.-B."/>
        </authorList>
    </citation>
    <scope>NUCLEOTIDE SEQUENCE [LARGE SCALE GENOMIC DNA]</scope>
    <source>
        <strain evidence="3 4">KCTC 52223</strain>
    </source>
</reference>
<gene>
    <name evidence="3" type="ORF">LJ725_27040</name>
</gene>
<evidence type="ECO:0000259" key="2">
    <source>
        <dbReference type="SMART" id="SM00822"/>
    </source>
</evidence>
<dbReference type="SUPFAM" id="SSF51735">
    <property type="entry name" value="NAD(P)-binding Rossmann-fold domains"/>
    <property type="match status" value="1"/>
</dbReference>
<dbReference type="InterPro" id="IPR020904">
    <property type="entry name" value="Sc_DH/Rdtase_CS"/>
</dbReference>
<comment type="similarity">
    <text evidence="1">Belongs to the short-chain dehydrogenases/reductases (SDR) family.</text>
</comment>
<evidence type="ECO:0000313" key="4">
    <source>
        <dbReference type="Proteomes" id="UP001198862"/>
    </source>
</evidence>
<accession>A0ABS8L2U8</accession>
<dbReference type="PANTHER" id="PTHR43313:SF1">
    <property type="entry name" value="3BETA-HYDROXYSTEROID DEHYDROGENASE DHS-16"/>
    <property type="match status" value="1"/>
</dbReference>
<dbReference type="SMART" id="SM00822">
    <property type="entry name" value="PKS_KR"/>
    <property type="match status" value="1"/>
</dbReference>
<evidence type="ECO:0000313" key="3">
    <source>
        <dbReference type="EMBL" id="MCC8432644.1"/>
    </source>
</evidence>
<dbReference type="CDD" id="cd05374">
    <property type="entry name" value="17beta-HSD-like_SDR_c"/>
    <property type="match status" value="1"/>
</dbReference>
<dbReference type="Gene3D" id="3.40.50.720">
    <property type="entry name" value="NAD(P)-binding Rossmann-like Domain"/>
    <property type="match status" value="1"/>
</dbReference>
<name>A0ABS8L2U8_9HYPH</name>
<dbReference type="InterPro" id="IPR036291">
    <property type="entry name" value="NAD(P)-bd_dom_sf"/>
</dbReference>
<comment type="caution">
    <text evidence="3">The sequence shown here is derived from an EMBL/GenBank/DDBJ whole genome shotgun (WGS) entry which is preliminary data.</text>
</comment>
<organism evidence="3 4">
    <name type="scientific">Reyranella aquatilis</name>
    <dbReference type="NCBI Taxonomy" id="2035356"/>
    <lineage>
        <taxon>Bacteria</taxon>
        <taxon>Pseudomonadati</taxon>
        <taxon>Pseudomonadota</taxon>
        <taxon>Alphaproteobacteria</taxon>
        <taxon>Hyphomicrobiales</taxon>
        <taxon>Reyranellaceae</taxon>
        <taxon>Reyranella</taxon>
    </lineage>
</organism>